<feature type="region of interest" description="Disordered" evidence="2">
    <location>
        <begin position="141"/>
        <end position="171"/>
    </location>
</feature>
<dbReference type="PANTHER" id="PTHR11905:SF249">
    <property type="entry name" value="SOL NARAE, ISOFORM C"/>
    <property type="match status" value="1"/>
</dbReference>
<keyword evidence="5" id="KW-0482">Metalloprotease</keyword>
<dbReference type="PROSITE" id="PS50215">
    <property type="entry name" value="ADAM_MEPRO"/>
    <property type="match status" value="1"/>
</dbReference>
<organism evidence="5">
    <name type="scientific">Melittobia digitata</name>
    <dbReference type="NCBI Taxonomy" id="29043"/>
    <lineage>
        <taxon>Eukaryota</taxon>
        <taxon>Metazoa</taxon>
        <taxon>Ecdysozoa</taxon>
        <taxon>Arthropoda</taxon>
        <taxon>Hexapoda</taxon>
        <taxon>Insecta</taxon>
        <taxon>Pterygota</taxon>
        <taxon>Neoptera</taxon>
        <taxon>Endopterygota</taxon>
        <taxon>Hymenoptera</taxon>
        <taxon>Apocrita</taxon>
        <taxon>Proctotrupomorpha</taxon>
        <taxon>Chalcidoidea</taxon>
        <taxon>Eulophidae</taxon>
        <taxon>Tetrastichinae</taxon>
        <taxon>Melittobia</taxon>
    </lineage>
</organism>
<evidence type="ECO:0000256" key="3">
    <source>
        <dbReference type="SAM" id="SignalP"/>
    </source>
</evidence>
<accession>Q5Y973</accession>
<dbReference type="PANTHER" id="PTHR11905">
    <property type="entry name" value="ADAM A DISINTEGRIN AND METALLOPROTEASE DOMAIN"/>
    <property type="match status" value="1"/>
</dbReference>
<reference evidence="5" key="1">
    <citation type="journal article" date="2004" name="Comp. Biochem. Physiol., Part A Mol. Integr. Physiol.">
        <title>Differential gene expression during wing morph differentiation of the ectoparasitoid Melittobia digitata (Hym., Eulophidae).</title>
        <authorList>
            <person name="Consoli F.L."/>
            <person name="Tian H.S."/>
            <person name="Vinson S.B."/>
            <person name="Coates C.J."/>
        </authorList>
    </citation>
    <scope>NUCLEOTIDE SEQUENCE</scope>
</reference>
<feature type="domain" description="Peptidase M12B" evidence="4">
    <location>
        <begin position="191"/>
        <end position="389"/>
    </location>
</feature>
<evidence type="ECO:0000259" key="4">
    <source>
        <dbReference type="PROSITE" id="PS50215"/>
    </source>
</evidence>
<evidence type="ECO:0000256" key="1">
    <source>
        <dbReference type="PROSITE-ProRule" id="PRU00276"/>
    </source>
</evidence>
<feature type="compositionally biased region" description="Polar residues" evidence="2">
    <location>
        <begin position="145"/>
        <end position="154"/>
    </location>
</feature>
<dbReference type="AlphaFoldDB" id="Q5Y973"/>
<evidence type="ECO:0000313" key="5">
    <source>
        <dbReference type="EMBL" id="AAU89117.1"/>
    </source>
</evidence>
<dbReference type="EMBL" id="AY635579">
    <property type="protein sequence ID" value="AAU89117.1"/>
    <property type="molecule type" value="mRNA"/>
</dbReference>
<name>Q5Y973_9HYME</name>
<keyword evidence="5" id="KW-0645">Protease</keyword>
<dbReference type="GO" id="GO:0004222">
    <property type="term" value="F:metalloendopeptidase activity"/>
    <property type="evidence" value="ECO:0007669"/>
    <property type="project" value="InterPro"/>
</dbReference>
<dbReference type="Gene3D" id="3.40.390.10">
    <property type="entry name" value="Collagenase (Catalytic Domain)"/>
    <property type="match status" value="1"/>
</dbReference>
<feature type="signal peptide" evidence="3">
    <location>
        <begin position="1"/>
        <end position="22"/>
    </location>
</feature>
<dbReference type="InterPro" id="IPR001590">
    <property type="entry name" value="Peptidase_M12B"/>
</dbReference>
<evidence type="ECO:0000256" key="2">
    <source>
        <dbReference type="SAM" id="MobiDB-lite"/>
    </source>
</evidence>
<comment type="caution">
    <text evidence="1">Lacks conserved residue(s) required for the propagation of feature annotation.</text>
</comment>
<feature type="compositionally biased region" description="Basic and acidic residues" evidence="2">
    <location>
        <begin position="156"/>
        <end position="169"/>
    </location>
</feature>
<keyword evidence="1" id="KW-0862">Zinc</keyword>
<feature type="binding site" evidence="1">
    <location>
        <position position="327"/>
    </location>
    <ligand>
        <name>Zn(2+)</name>
        <dbReference type="ChEBI" id="CHEBI:29105"/>
        <note>catalytic</note>
    </ligand>
</feature>
<dbReference type="InterPro" id="IPR034030">
    <property type="entry name" value="ZnMc_salivary_gland_MPs"/>
</dbReference>
<protein>
    <submittedName>
        <fullName evidence="5">Metalloprotease</fullName>
    </submittedName>
</protein>
<feature type="chain" id="PRO_5004264522" evidence="3">
    <location>
        <begin position="23"/>
        <end position="392"/>
    </location>
</feature>
<keyword evidence="5" id="KW-0378">Hydrolase</keyword>
<keyword evidence="3" id="KW-0732">Signal</keyword>
<keyword evidence="1" id="KW-0479">Metal-binding</keyword>
<dbReference type="Pfam" id="PF01421">
    <property type="entry name" value="Reprolysin"/>
    <property type="match status" value="1"/>
</dbReference>
<dbReference type="GO" id="GO:0006509">
    <property type="term" value="P:membrane protein ectodomain proteolysis"/>
    <property type="evidence" value="ECO:0007669"/>
    <property type="project" value="TreeGrafter"/>
</dbReference>
<feature type="binding site" evidence="1">
    <location>
        <position position="323"/>
    </location>
    <ligand>
        <name>Zn(2+)</name>
        <dbReference type="ChEBI" id="CHEBI:29105"/>
        <note>catalytic</note>
    </ligand>
</feature>
<feature type="binding site" evidence="1">
    <location>
        <position position="333"/>
    </location>
    <ligand>
        <name>Zn(2+)</name>
        <dbReference type="ChEBI" id="CHEBI:29105"/>
        <note>catalytic</note>
    </ligand>
</feature>
<proteinExistence type="evidence at transcript level"/>
<dbReference type="InterPro" id="IPR024079">
    <property type="entry name" value="MetalloPept_cat_dom_sf"/>
</dbReference>
<dbReference type="SUPFAM" id="SSF55486">
    <property type="entry name" value="Metalloproteases ('zincins'), catalytic domain"/>
    <property type="match status" value="1"/>
</dbReference>
<dbReference type="GO" id="GO:0046872">
    <property type="term" value="F:metal ion binding"/>
    <property type="evidence" value="ECO:0007669"/>
    <property type="project" value="UniProtKB-KW"/>
</dbReference>
<feature type="active site" evidence="1">
    <location>
        <position position="324"/>
    </location>
</feature>
<sequence length="392" mass="44302">MAAKGVLFVICVFGAFLQIQSAAITKNEDTEFKEDIRYVQVEVDNIEYNLTLVHRPNEIFFEETPVWTASSIEGENDYKISEVPHEKRQINGLFYEDDEYMATFLATYDETVHEIYYNGLINIGTKIYKVESAVDDWWRNPDVPETSSNEVQSSETDEKQSKETAETRKLRSSYVSNNNNAKLLEKPLTTLHPKILAVVDYNLYSELGESLEQVIEYVATFWDAVNLKYSKLNSPNIKITVTGVLIVKDKDVSLTHVDLKSFNENFVKKTEFVNYDATFIMSQSSAKTIKGAIVQLGSICNRQNSIAFVQDNGSYEGLLSATHELGHLLNLPHDGLDGAGKCTVDSDSDVTFMSTGVESTKQLTWSQCSRDIIQEFAKSTAAACLENRRRYE</sequence>
<dbReference type="CDD" id="cd04272">
    <property type="entry name" value="ZnMc_salivary_gland_MPs"/>
    <property type="match status" value="1"/>
</dbReference>